<evidence type="ECO:0000313" key="2">
    <source>
        <dbReference type="Proteomes" id="UP000221165"/>
    </source>
</evidence>
<dbReference type="RefSeq" id="XP_067925302.1">
    <property type="nucleotide sequence ID" value="XM_068062717.1"/>
</dbReference>
<feature type="non-terminal residue" evidence="1">
    <location>
        <position position="1"/>
    </location>
</feature>
<accession>A0A2C6L4E1</accession>
<reference evidence="1 2" key="1">
    <citation type="journal article" date="2017" name="Int. J. Parasitol.">
        <title>The genome of the protozoan parasite Cystoisospora suis and a reverse vaccinology approach to identify vaccine candidates.</title>
        <authorList>
            <person name="Palmieri N."/>
            <person name="Shrestha A."/>
            <person name="Ruttkowski B."/>
            <person name="Beck T."/>
            <person name="Vogl C."/>
            <person name="Tomley F."/>
            <person name="Blake D.P."/>
            <person name="Joachim A."/>
        </authorList>
    </citation>
    <scope>NUCLEOTIDE SEQUENCE [LARGE SCALE GENOMIC DNA]</scope>
    <source>
        <strain evidence="1 2">Wien I</strain>
    </source>
</reference>
<comment type="caution">
    <text evidence="1">The sequence shown here is derived from an EMBL/GenBank/DDBJ whole genome shotgun (WGS) entry which is preliminary data.</text>
</comment>
<gene>
    <name evidence="1" type="ORF">CSUI_002517</name>
</gene>
<proteinExistence type="predicted"/>
<evidence type="ECO:0000313" key="1">
    <source>
        <dbReference type="EMBL" id="PHJ23627.1"/>
    </source>
</evidence>
<organism evidence="1 2">
    <name type="scientific">Cystoisospora suis</name>
    <dbReference type="NCBI Taxonomy" id="483139"/>
    <lineage>
        <taxon>Eukaryota</taxon>
        <taxon>Sar</taxon>
        <taxon>Alveolata</taxon>
        <taxon>Apicomplexa</taxon>
        <taxon>Conoidasida</taxon>
        <taxon>Coccidia</taxon>
        <taxon>Eucoccidiorida</taxon>
        <taxon>Eimeriorina</taxon>
        <taxon>Sarcocystidae</taxon>
        <taxon>Cystoisospora</taxon>
    </lineage>
</organism>
<dbReference type="GeneID" id="94425928"/>
<name>A0A2C6L4E1_9APIC</name>
<dbReference type="AlphaFoldDB" id="A0A2C6L4E1"/>
<keyword evidence="2" id="KW-1185">Reference proteome</keyword>
<dbReference type="VEuPathDB" id="ToxoDB:CSUI_002517"/>
<sequence>LVSLESLFYPYDPVFGAHLHELQTFQIFSVKNRRKTLCLFYSSRHRCVQRRVSGSRLPPPEVTSLLRGLFLS</sequence>
<dbReference type="EMBL" id="MIGC01001051">
    <property type="protein sequence ID" value="PHJ23627.1"/>
    <property type="molecule type" value="Genomic_DNA"/>
</dbReference>
<dbReference type="Proteomes" id="UP000221165">
    <property type="component" value="Unassembled WGS sequence"/>
</dbReference>
<protein>
    <submittedName>
        <fullName evidence="1">Uncharacterized protein</fullName>
    </submittedName>
</protein>